<dbReference type="InterPro" id="IPR050811">
    <property type="entry name" value="Phosphate_ABC_transporter"/>
</dbReference>
<name>U2JFH8_9SPHI</name>
<dbReference type="SUPFAM" id="SSF53850">
    <property type="entry name" value="Periplasmic binding protein-like II"/>
    <property type="match status" value="1"/>
</dbReference>
<reference evidence="3 4" key="1">
    <citation type="journal article" date="2013" name="Genome Announc.">
        <title>The Draft Genome Sequence of Sphingomonas paucimobilis Strain HER1398 (Proteobacteria), Host to the Giant PAU Phage, Indicates That It Is a Member of the Genus Sphingobacterium (Bacteroidetes).</title>
        <authorList>
            <person name="White R.A.III."/>
            <person name="Suttle C.A."/>
        </authorList>
    </citation>
    <scope>NUCLEOTIDE SEQUENCE [LARGE SCALE GENOMIC DNA]</scope>
    <source>
        <strain evidence="3 4">HER1398</strain>
    </source>
</reference>
<evidence type="ECO:0000313" key="4">
    <source>
        <dbReference type="Proteomes" id="UP000016584"/>
    </source>
</evidence>
<dbReference type="STRING" id="1346330.M472_22025"/>
<dbReference type="Pfam" id="PF12849">
    <property type="entry name" value="PBP_like_2"/>
    <property type="match status" value="1"/>
</dbReference>
<dbReference type="InterPro" id="IPR024370">
    <property type="entry name" value="PBP_domain"/>
</dbReference>
<dbReference type="Gene3D" id="3.40.190.10">
    <property type="entry name" value="Periplasmic binding protein-like II"/>
    <property type="match status" value="2"/>
</dbReference>
<dbReference type="AlphaFoldDB" id="U2JFH8"/>
<evidence type="ECO:0000259" key="2">
    <source>
        <dbReference type="Pfam" id="PF12849"/>
    </source>
</evidence>
<dbReference type="PANTHER" id="PTHR30570:SF1">
    <property type="entry name" value="PHOSPHATE-BINDING PROTEIN PSTS"/>
    <property type="match status" value="1"/>
</dbReference>
<dbReference type="EMBL" id="ATDL01000001">
    <property type="protein sequence ID" value="ERJ61438.1"/>
    <property type="molecule type" value="Genomic_DNA"/>
</dbReference>
<accession>U2JFH8</accession>
<dbReference type="eggNOG" id="COG0226">
    <property type="taxonomic scope" value="Bacteria"/>
</dbReference>
<evidence type="ECO:0000313" key="3">
    <source>
        <dbReference type="EMBL" id="ERJ61438.1"/>
    </source>
</evidence>
<evidence type="ECO:0000256" key="1">
    <source>
        <dbReference type="ARBA" id="ARBA00022729"/>
    </source>
</evidence>
<dbReference type="PANTHER" id="PTHR30570">
    <property type="entry name" value="PERIPLASMIC PHOSPHATE BINDING COMPONENT OF PHOSPHATE ABC TRANSPORTER"/>
    <property type="match status" value="1"/>
</dbReference>
<proteinExistence type="predicted"/>
<keyword evidence="1" id="KW-0732">Signal</keyword>
<protein>
    <recommendedName>
        <fullName evidence="2">PBP domain-containing protein</fullName>
    </recommendedName>
</protein>
<gene>
    <name evidence="3" type="ORF">M472_22025</name>
</gene>
<sequence>MLISVTVLGLTGCSNAKKEKKDDILTGVLQVAVDETVLPLFLEQKEVFESSYYNAKIEEHANPEVQVVNSLLNGDVAFAVLTRQLTEEEQNGFKARSLTPRIYSVAYDGIILVGNIADVDTSVNVSDILELMKGNNVKDYSLVFDNLNSSIFRYFKELGKMEKAANTYVEARAGAEAVLKEIAENKGKVGLISYNQFLSLKSSFSEKDKIRILSVVNEESGERKFIKPSQTSLATGEYPLKREIFVLNYQPNMGLGVGFSAFMTGDRGQRIVLKSGLLPYTMPGREIIVRDKIN</sequence>
<organism evidence="3 4">
    <name type="scientific">Sphingobacterium paucimobilis HER1398</name>
    <dbReference type="NCBI Taxonomy" id="1346330"/>
    <lineage>
        <taxon>Bacteria</taxon>
        <taxon>Pseudomonadati</taxon>
        <taxon>Bacteroidota</taxon>
        <taxon>Sphingobacteriia</taxon>
        <taxon>Sphingobacteriales</taxon>
        <taxon>Sphingobacteriaceae</taxon>
        <taxon>Sphingobacterium</taxon>
    </lineage>
</organism>
<feature type="domain" description="PBP" evidence="2">
    <location>
        <begin position="27"/>
        <end position="266"/>
    </location>
</feature>
<keyword evidence="4" id="KW-1185">Reference proteome</keyword>
<dbReference type="PATRIC" id="fig|1346330.5.peg.97"/>
<comment type="caution">
    <text evidence="3">The sequence shown here is derived from an EMBL/GenBank/DDBJ whole genome shotgun (WGS) entry which is preliminary data.</text>
</comment>
<dbReference type="Proteomes" id="UP000016584">
    <property type="component" value="Unassembled WGS sequence"/>
</dbReference>